<sequence length="10" mass="1165">MIMQLKFSAP</sequence>
<proteinExistence type="predicted"/>
<reference evidence="1" key="2">
    <citation type="journal article" date="2015" name="Data Brief">
        <title>Shoot transcriptome of the giant reed, Arundo donax.</title>
        <authorList>
            <person name="Barrero R.A."/>
            <person name="Guerrero F.D."/>
            <person name="Moolhuijzen P."/>
            <person name="Goolsby J.A."/>
            <person name="Tidwell J."/>
            <person name="Bellgard S.E."/>
            <person name="Bellgard M.I."/>
        </authorList>
    </citation>
    <scope>NUCLEOTIDE SEQUENCE</scope>
    <source>
        <tissue evidence="1">Shoot tissue taken approximately 20 cm above the soil surface</tissue>
    </source>
</reference>
<reference evidence="1" key="1">
    <citation type="submission" date="2014-09" db="EMBL/GenBank/DDBJ databases">
        <authorList>
            <person name="Magalhaes I.L.F."/>
            <person name="Oliveira U."/>
            <person name="Santos F.R."/>
            <person name="Vidigal T.H.D.A."/>
            <person name="Brescovit A.D."/>
            <person name="Santos A.J."/>
        </authorList>
    </citation>
    <scope>NUCLEOTIDE SEQUENCE</scope>
    <source>
        <tissue evidence="1">Shoot tissue taken approximately 20 cm above the soil surface</tissue>
    </source>
</reference>
<dbReference type="EMBL" id="GBRH01227205">
    <property type="protein sequence ID" value="JAD70690.1"/>
    <property type="molecule type" value="Transcribed_RNA"/>
</dbReference>
<name>A0A0A9CBD1_ARUDO</name>
<evidence type="ECO:0000313" key="1">
    <source>
        <dbReference type="EMBL" id="JAD70690.1"/>
    </source>
</evidence>
<organism evidence="1">
    <name type="scientific">Arundo donax</name>
    <name type="common">Giant reed</name>
    <name type="synonym">Donax arundinaceus</name>
    <dbReference type="NCBI Taxonomy" id="35708"/>
    <lineage>
        <taxon>Eukaryota</taxon>
        <taxon>Viridiplantae</taxon>
        <taxon>Streptophyta</taxon>
        <taxon>Embryophyta</taxon>
        <taxon>Tracheophyta</taxon>
        <taxon>Spermatophyta</taxon>
        <taxon>Magnoliopsida</taxon>
        <taxon>Liliopsida</taxon>
        <taxon>Poales</taxon>
        <taxon>Poaceae</taxon>
        <taxon>PACMAD clade</taxon>
        <taxon>Arundinoideae</taxon>
        <taxon>Arundineae</taxon>
        <taxon>Arundo</taxon>
    </lineage>
</organism>
<accession>A0A0A9CBD1</accession>
<protein>
    <submittedName>
        <fullName evidence="1">Uncharacterized protein</fullName>
    </submittedName>
</protein>